<feature type="region of interest" description="Disordered" evidence="18">
    <location>
        <begin position="571"/>
        <end position="601"/>
    </location>
</feature>
<feature type="compositionally biased region" description="Polar residues" evidence="18">
    <location>
        <begin position="930"/>
        <end position="948"/>
    </location>
</feature>
<feature type="region of interest" description="Disordered" evidence="18">
    <location>
        <begin position="960"/>
        <end position="982"/>
    </location>
</feature>
<feature type="compositionally biased region" description="Basic and acidic residues" evidence="18">
    <location>
        <begin position="1593"/>
        <end position="1608"/>
    </location>
</feature>
<evidence type="ECO:0000256" key="11">
    <source>
        <dbReference type="ARBA" id="ARBA00023159"/>
    </source>
</evidence>
<keyword evidence="5" id="KW-0678">Repressor</keyword>
<keyword evidence="20" id="KW-1185">Reference proteome</keyword>
<feature type="compositionally biased region" description="Acidic residues" evidence="18">
    <location>
        <begin position="897"/>
        <end position="906"/>
    </location>
</feature>
<dbReference type="Proteomes" id="UP000031443">
    <property type="component" value="Unassembled WGS sequence"/>
</dbReference>
<dbReference type="GO" id="GO:0003714">
    <property type="term" value="F:transcription corepressor activity"/>
    <property type="evidence" value="ECO:0007669"/>
    <property type="project" value="TreeGrafter"/>
</dbReference>
<dbReference type="GO" id="GO:0036337">
    <property type="term" value="P:Fas signaling pathway"/>
    <property type="evidence" value="ECO:0007669"/>
    <property type="project" value="TreeGrafter"/>
</dbReference>
<keyword evidence="4" id="KW-0963">Cytoplasm</keyword>
<keyword evidence="14" id="KW-0131">Cell cycle</keyword>
<evidence type="ECO:0000256" key="8">
    <source>
        <dbReference type="ARBA" id="ARBA00022990"/>
    </source>
</evidence>
<keyword evidence="13" id="KW-0539">Nucleus</keyword>
<comment type="subcellular location">
    <subcellularLocation>
        <location evidence="3">Cytoplasm</location>
    </subcellularLocation>
    <subcellularLocation>
        <location evidence="1">Mitochondrion</location>
    </subcellularLocation>
    <subcellularLocation>
        <location evidence="2">Nucleus</location>
        <location evidence="2">PML body</location>
    </subcellularLocation>
</comment>
<evidence type="ECO:0000256" key="9">
    <source>
        <dbReference type="ARBA" id="ARBA00023015"/>
    </source>
</evidence>
<dbReference type="EMBL" id="KB538797">
    <property type="protein sequence ID" value="EMP32754.1"/>
    <property type="molecule type" value="Genomic_DNA"/>
</dbReference>
<feature type="coiled-coil region" evidence="17">
    <location>
        <begin position="66"/>
        <end position="132"/>
    </location>
</feature>
<dbReference type="STRING" id="8469.M7B6L1"/>
<dbReference type="FunFam" id="1.10.10.60:FF:000265">
    <property type="entry name" value="CASP8-associated protein 2 isoform X1"/>
    <property type="match status" value="1"/>
</dbReference>
<feature type="region of interest" description="Disordered" evidence="18">
    <location>
        <begin position="867"/>
        <end position="886"/>
    </location>
</feature>
<evidence type="ECO:0000256" key="4">
    <source>
        <dbReference type="ARBA" id="ARBA00022490"/>
    </source>
</evidence>
<feature type="compositionally biased region" description="Basic and acidic residues" evidence="18">
    <location>
        <begin position="406"/>
        <end position="434"/>
    </location>
</feature>
<accession>M7B6L1</accession>
<evidence type="ECO:0000256" key="7">
    <source>
        <dbReference type="ARBA" id="ARBA00022703"/>
    </source>
</evidence>
<keyword evidence="8" id="KW-0007">Acetylation</keyword>
<evidence type="ECO:0000256" key="12">
    <source>
        <dbReference type="ARBA" id="ARBA00023163"/>
    </source>
</evidence>
<evidence type="ECO:0000256" key="6">
    <source>
        <dbReference type="ARBA" id="ARBA00022553"/>
    </source>
</evidence>
<evidence type="ECO:0000256" key="13">
    <source>
        <dbReference type="ARBA" id="ARBA00023242"/>
    </source>
</evidence>
<evidence type="ECO:0000256" key="10">
    <source>
        <dbReference type="ARBA" id="ARBA00023128"/>
    </source>
</evidence>
<keyword evidence="9" id="KW-0805">Transcription regulation</keyword>
<feature type="compositionally biased region" description="Basic and acidic residues" evidence="18">
    <location>
        <begin position="1784"/>
        <end position="1805"/>
    </location>
</feature>
<evidence type="ECO:0000256" key="5">
    <source>
        <dbReference type="ARBA" id="ARBA00022491"/>
    </source>
</evidence>
<dbReference type="InterPro" id="IPR039674">
    <property type="entry name" value="FLASH"/>
</dbReference>
<feature type="compositionally biased region" description="Basic residues" evidence="18">
    <location>
        <begin position="966"/>
        <end position="982"/>
    </location>
</feature>
<evidence type="ECO:0000256" key="18">
    <source>
        <dbReference type="SAM" id="MobiDB-lite"/>
    </source>
</evidence>
<feature type="compositionally biased region" description="Basic and acidic residues" evidence="18">
    <location>
        <begin position="907"/>
        <end position="918"/>
    </location>
</feature>
<dbReference type="PANTHER" id="PTHR15489:SF2">
    <property type="entry name" value="CASP8-ASSOCIATED PROTEIN 2"/>
    <property type="match status" value="1"/>
</dbReference>
<evidence type="ECO:0000313" key="19">
    <source>
        <dbReference type="EMBL" id="EMP32754.1"/>
    </source>
</evidence>
<proteinExistence type="predicted"/>
<dbReference type="GO" id="GO:0008625">
    <property type="term" value="P:extrinsic apoptotic signaling pathway via death domain receptors"/>
    <property type="evidence" value="ECO:0007669"/>
    <property type="project" value="UniProtKB-ARBA"/>
</dbReference>
<feature type="region of interest" description="Disordered" evidence="18">
    <location>
        <begin position="242"/>
        <end position="285"/>
    </location>
</feature>
<feature type="compositionally biased region" description="Basic and acidic residues" evidence="18">
    <location>
        <begin position="871"/>
        <end position="886"/>
    </location>
</feature>
<reference evidence="20" key="1">
    <citation type="journal article" date="2013" name="Nat. Genet.">
        <title>The draft genomes of soft-shell turtle and green sea turtle yield insights into the development and evolution of the turtle-specific body plan.</title>
        <authorList>
            <person name="Wang Z."/>
            <person name="Pascual-Anaya J."/>
            <person name="Zadissa A."/>
            <person name="Li W."/>
            <person name="Niimura Y."/>
            <person name="Huang Z."/>
            <person name="Li C."/>
            <person name="White S."/>
            <person name="Xiong Z."/>
            <person name="Fang D."/>
            <person name="Wang B."/>
            <person name="Ming Y."/>
            <person name="Chen Y."/>
            <person name="Zheng Y."/>
            <person name="Kuraku S."/>
            <person name="Pignatelli M."/>
            <person name="Herrero J."/>
            <person name="Beal K."/>
            <person name="Nozawa M."/>
            <person name="Li Q."/>
            <person name="Wang J."/>
            <person name="Zhang H."/>
            <person name="Yu L."/>
            <person name="Shigenobu S."/>
            <person name="Wang J."/>
            <person name="Liu J."/>
            <person name="Flicek P."/>
            <person name="Searle S."/>
            <person name="Wang J."/>
            <person name="Kuratani S."/>
            <person name="Yin Y."/>
            <person name="Aken B."/>
            <person name="Zhang G."/>
            <person name="Irie N."/>
        </authorList>
    </citation>
    <scope>NUCLEOTIDE SEQUENCE [LARGE SCALE GENOMIC DNA]</scope>
</reference>
<feature type="compositionally biased region" description="Basic and acidic residues" evidence="18">
    <location>
        <begin position="1814"/>
        <end position="1823"/>
    </location>
</feature>
<keyword evidence="11" id="KW-0010">Activator</keyword>
<feature type="compositionally biased region" description="Polar residues" evidence="18">
    <location>
        <begin position="267"/>
        <end position="285"/>
    </location>
</feature>
<dbReference type="PANTHER" id="PTHR15489">
    <property type="entry name" value="CASPASE 8 ASSOCIATED PROTEIN 2"/>
    <property type="match status" value="1"/>
</dbReference>
<dbReference type="Gene3D" id="1.10.10.60">
    <property type="entry name" value="Homeodomain-like"/>
    <property type="match status" value="1"/>
</dbReference>
<feature type="region of interest" description="Disordered" evidence="18">
    <location>
        <begin position="893"/>
        <end position="948"/>
    </location>
</feature>
<feature type="region of interest" description="Disordered" evidence="18">
    <location>
        <begin position="332"/>
        <end position="552"/>
    </location>
</feature>
<keyword evidence="12" id="KW-0804">Transcription</keyword>
<keyword evidence="7" id="KW-0053">Apoptosis</keyword>
<keyword evidence="17" id="KW-0175">Coiled coil</keyword>
<gene>
    <name evidence="19" type="ORF">UY3_10094</name>
</gene>
<dbReference type="eggNOG" id="ENOG502QQGD">
    <property type="taxonomic scope" value="Eukaryota"/>
</dbReference>
<feature type="region of interest" description="Disordered" evidence="18">
    <location>
        <begin position="1764"/>
        <end position="1830"/>
    </location>
</feature>
<name>M7B6L1_CHEMY</name>
<feature type="region of interest" description="Disordered" evidence="18">
    <location>
        <begin position="1"/>
        <end position="20"/>
    </location>
</feature>
<dbReference type="Pfam" id="PF21227">
    <property type="entry name" value="Myb_DNA-binding_7"/>
    <property type="match status" value="1"/>
</dbReference>
<organism evidence="19 20">
    <name type="scientific">Chelonia mydas</name>
    <name type="common">Green sea-turtle</name>
    <name type="synonym">Chelonia agassizi</name>
    <dbReference type="NCBI Taxonomy" id="8469"/>
    <lineage>
        <taxon>Eukaryota</taxon>
        <taxon>Metazoa</taxon>
        <taxon>Chordata</taxon>
        <taxon>Craniata</taxon>
        <taxon>Vertebrata</taxon>
        <taxon>Euteleostomi</taxon>
        <taxon>Archelosauria</taxon>
        <taxon>Testudinata</taxon>
        <taxon>Testudines</taxon>
        <taxon>Cryptodira</taxon>
        <taxon>Durocryptodira</taxon>
        <taxon>Americhelydia</taxon>
        <taxon>Chelonioidea</taxon>
        <taxon>Cheloniidae</taxon>
        <taxon>Chelonia</taxon>
    </lineage>
</organism>
<feature type="region of interest" description="Disordered" evidence="18">
    <location>
        <begin position="1593"/>
        <end position="1636"/>
    </location>
</feature>
<dbReference type="GO" id="GO:0016605">
    <property type="term" value="C:PML body"/>
    <property type="evidence" value="ECO:0007669"/>
    <property type="project" value="UniProtKB-SubCell"/>
</dbReference>
<dbReference type="GO" id="GO:0005739">
    <property type="term" value="C:mitochondrion"/>
    <property type="evidence" value="ECO:0007669"/>
    <property type="project" value="UniProtKB-SubCell"/>
</dbReference>
<feature type="compositionally biased region" description="Basic and acidic residues" evidence="18">
    <location>
        <begin position="450"/>
        <end position="552"/>
    </location>
</feature>
<feature type="compositionally biased region" description="Basic and acidic residues" evidence="18">
    <location>
        <begin position="355"/>
        <end position="382"/>
    </location>
</feature>
<evidence type="ECO:0000256" key="3">
    <source>
        <dbReference type="ARBA" id="ARBA00004496"/>
    </source>
</evidence>
<evidence type="ECO:0000256" key="2">
    <source>
        <dbReference type="ARBA" id="ARBA00004322"/>
    </source>
</evidence>
<keyword evidence="10" id="KW-0496">Mitochondrion</keyword>
<feature type="compositionally biased region" description="Basic and acidic residues" evidence="18">
    <location>
        <begin position="332"/>
        <end position="348"/>
    </location>
</feature>
<keyword evidence="6" id="KW-0597">Phosphoprotein</keyword>
<sequence>MVGLPRSLPTSSFRDDDESSVDIYDGLDSTSVVSDNPAQNSTPTRNCLNLFDEILIEEGTAKEATYNDLKAEYGKCQQQIKELMKNFKEIQAQNSILQNENQALKKNISALIKTARVEINRKDEEISNLHQRLSEFPSHRNNYARTYLPGSTNTRCSKIPKTKDPKFRAASLVDNTKTDHRLKTDCSKDIHHSYSSHNMEDGKSHTERRNSPYLLRYPPEELCNDSSRICFQNFDYYSNKGNRKEREMKNGEQYSRANDNRYKRDTYQSTGNSTDSEQGNTDSHQKLQIYSEKSGKSELQQESKSKMLKCSPSVENRTDRCISIWEKQTTIKERSQTVESQADEKVERSQYINKQDLETRDKDERNFEQKNKSTEKQQEQPRRSCRVNSPHSKNETARSPHKSHKFPMEDCRRGTDGDCKRDGGANDHSSRETRSSPSTSSNREHKHTRSKESSSRYEWETAYSKSERHRTEEKRKRERENQEESRHPRNERKVTKEITHQTTKESKNTDATKNERNKSSKPEETPRVADGLKEHKAGKAKDDKNGTKKKDLKLSFMEKLNLTLSPAKTQPLCQNNGIETDSKKASSEGSTETPGHTEMLTPAQPISIGSVEQIQVPVQTDLEPKTPVSEMKRKTENEALAETLDLLQPAALTETVDALQPELTNDNTVSLPEAGQEMEEADTTCRVSELASPMNHEARNIDYDDLETISSDDFESHNVTDDIRQMKSDSLMQVVDTNDGASGESFQYPAKENSVSKTVPYKEGVTTSEPTDRDIPADGGIPVVDENTCNLEQNLPEPEISISLLNARKQLIGGGGGGPDPSGCQWVGGPVSGGGAYGGLLMYYCGSLAMYIDLTPESTVACPSKTLSNEVNKENQKPVCSPDKHLEMESQLSISSDELEEGEIVSDDEKSKSERNSENSKISRGRASPETHNLSSSPHNQMNKTASCNEDSGKLVYIKVNANKSREKHKTGATRSSKERKKNKTVSIACLEKIVQIILEPSTVQEIMQMLKAIRKQIRKNYMKFKMHFPVQHFHRIIESAILNFTSLIKYLNFSKMSKLGETLKLTLCETIESKLRHVKKNATVEQLFEQQLSDMKKQLWKFVDERLDYLFEKIKRILVKLCDLVSIRNESDEGKLEIVTTQKQKCTTGHKNDVQKSRKKSLKVKSQKSEEYVLPKPVVSYQPFNKCHHDKNKTAAPKNVITKCLNSIDNTRNSQTQVLPSKENNLQGTLTPLKSARYEKEGFHMVRDAHKSDFNYELLTEQQTSSLTFNLVSDAQMGEIFKSLLQGSDLLEKSISSIDTDQWEFRTPEKQILESQKCRNNPASVIEEAVPIASCVKSRPGEGINWPAVSPERASSLSSRLQMPVDPDVLDESCMFEVPPSAASSKDDECSLQRNKSFVSSILLEDLAVSLTIPSPLKSDAHLSFLKPENTSGSTPEGVLSAHYSEDALLEEEDATEQDIHLALESDNSSSRSSCSSWTSRPIVPGFPCDPSLPMQAVIMEKSNDHFIVKIRRAVPSTSPTLDQTTLVEESLVSLTKKEKEEIISAKIRKDNQAATGTTVEENDSKSNMNAIDSTDELCNVSVRQEQAHDLLEPLKEPHSATGKDEAPNLYKPFSETSNKNSHGSENTSEDFKLSQMDELKVPENKKEISNTSVESPVKAEVAFPSECSVDAYIDLTEDIVNESEVDLCNLAMESTLKVTEQEIHTGNLNKGDTKEEPLECSVNAYIDLTEELSSEIKADECNSKTKSTLNVDLGCQTSLDKTSKKRKKESVTDNFKSKKPKKETESASERNNKSSKKSEEKGLALKRSSSSKRTELPENKDPSTSSTLQRSLYAKNIIKKKGEVVVSWTRNDDREILLACQKNGPSGKTFVSIAASLNKSPDQVVACNWQFSILYQTTASGSCDQPNVWTLQVNKPSQPHQWISLTGRVPKVPDPS</sequence>
<evidence type="ECO:0000313" key="20">
    <source>
        <dbReference type="Proteomes" id="UP000031443"/>
    </source>
</evidence>
<feature type="compositionally biased region" description="Polar residues" evidence="18">
    <location>
        <begin position="1616"/>
        <end position="1628"/>
    </location>
</feature>
<evidence type="ECO:0000256" key="15">
    <source>
        <dbReference type="ARBA" id="ARBA00069865"/>
    </source>
</evidence>
<protein>
    <recommendedName>
        <fullName evidence="15">CASP8-associated protein 2</fullName>
    </recommendedName>
    <alternativeName>
        <fullName evidence="16">FLICE-associated huge protein</fullName>
    </alternativeName>
</protein>
<evidence type="ECO:0000256" key="17">
    <source>
        <dbReference type="SAM" id="Coils"/>
    </source>
</evidence>
<evidence type="ECO:0000256" key="14">
    <source>
        <dbReference type="ARBA" id="ARBA00023306"/>
    </source>
</evidence>
<evidence type="ECO:0000256" key="1">
    <source>
        <dbReference type="ARBA" id="ARBA00004173"/>
    </source>
</evidence>
<evidence type="ECO:0000256" key="16">
    <source>
        <dbReference type="ARBA" id="ARBA00078515"/>
    </source>
</evidence>